<dbReference type="EMBL" id="JAEMHM010000018">
    <property type="protein sequence ID" value="MBJ6726935.1"/>
    <property type="molecule type" value="Genomic_DNA"/>
</dbReference>
<dbReference type="RefSeq" id="WP_199385849.1">
    <property type="nucleotide sequence ID" value="NZ_JAEMHM010000018.1"/>
</dbReference>
<dbReference type="Pfam" id="PF01966">
    <property type="entry name" value="HD"/>
    <property type="match status" value="1"/>
</dbReference>
<reference evidence="2" key="1">
    <citation type="submission" date="2020-12" db="EMBL/GenBank/DDBJ databases">
        <title>Geomonas sp. Red875, isolated from river sediment.</title>
        <authorList>
            <person name="Xu Z."/>
            <person name="Zhang Z."/>
            <person name="Masuda Y."/>
            <person name="Itoh H."/>
            <person name="Senoo K."/>
        </authorList>
    </citation>
    <scope>NUCLEOTIDE SEQUENCE</scope>
    <source>
        <strain evidence="2">Red875</strain>
    </source>
</reference>
<dbReference type="Proteomes" id="UP000636888">
    <property type="component" value="Unassembled WGS sequence"/>
</dbReference>
<keyword evidence="3" id="KW-1185">Reference proteome</keyword>
<organism evidence="2 3">
    <name type="scientific">Geomesophilobacter sediminis</name>
    <dbReference type="NCBI Taxonomy" id="2798584"/>
    <lineage>
        <taxon>Bacteria</taxon>
        <taxon>Pseudomonadati</taxon>
        <taxon>Thermodesulfobacteriota</taxon>
        <taxon>Desulfuromonadia</taxon>
        <taxon>Geobacterales</taxon>
        <taxon>Geobacteraceae</taxon>
        <taxon>Geomesophilobacter</taxon>
    </lineage>
</organism>
<dbReference type="AlphaFoldDB" id="A0A8J7M1F6"/>
<name>A0A8J7M1F6_9BACT</name>
<comment type="caution">
    <text evidence="2">The sequence shown here is derived from an EMBL/GenBank/DDBJ whole genome shotgun (WGS) entry which is preliminary data.</text>
</comment>
<sequence length="265" mass="29835">MNLANDLAPFLEWFETYCRSYRSDNPDDQRNYDLKELHTRKVLEGILLIAAEGDERRRFLAGITALCHDLGRFPQYRSYGTFRDSDSVNHAHLSAQILSESDLLRSLPAGEAASIHTAVRLHNVFSIPQGLDPQSRDLLLLVRDADKLDIWRVFIEYYQAPPEERASAAALGLPEVPGCSPEVVATVHAGEIVRLTQLKTLDDFKMLQLSWLYDINFKATLALVRERKIIDQIAATLPDAPEVLGAVAHLQDFLEARLGKNEASR</sequence>
<dbReference type="InterPro" id="IPR003607">
    <property type="entry name" value="HD/PDEase_dom"/>
</dbReference>
<dbReference type="SUPFAM" id="SSF109604">
    <property type="entry name" value="HD-domain/PDEase-like"/>
    <property type="match status" value="1"/>
</dbReference>
<protein>
    <submittedName>
        <fullName evidence="2">HD domain-containing protein</fullName>
    </submittedName>
</protein>
<gene>
    <name evidence="2" type="ORF">JFN93_19670</name>
</gene>
<evidence type="ECO:0000313" key="3">
    <source>
        <dbReference type="Proteomes" id="UP000636888"/>
    </source>
</evidence>
<dbReference type="InterPro" id="IPR006674">
    <property type="entry name" value="HD_domain"/>
</dbReference>
<dbReference type="CDD" id="cd00077">
    <property type="entry name" value="HDc"/>
    <property type="match status" value="1"/>
</dbReference>
<feature type="domain" description="HD" evidence="1">
    <location>
        <begin position="38"/>
        <end position="149"/>
    </location>
</feature>
<dbReference type="Gene3D" id="1.10.3210.10">
    <property type="entry name" value="Hypothetical protein af1432"/>
    <property type="match status" value="1"/>
</dbReference>
<evidence type="ECO:0000313" key="2">
    <source>
        <dbReference type="EMBL" id="MBJ6726935.1"/>
    </source>
</evidence>
<accession>A0A8J7M1F6</accession>
<proteinExistence type="predicted"/>
<evidence type="ECO:0000259" key="1">
    <source>
        <dbReference type="Pfam" id="PF01966"/>
    </source>
</evidence>